<accession>A0ABD3HH40</accession>
<dbReference type="AlphaFoldDB" id="A0ABD3HH40"/>
<reference evidence="1 2" key="1">
    <citation type="submission" date="2024-09" db="EMBL/GenBank/DDBJ databases">
        <title>Chromosome-scale assembly of Riccia sorocarpa.</title>
        <authorList>
            <person name="Paukszto L."/>
        </authorList>
    </citation>
    <scope>NUCLEOTIDE SEQUENCE [LARGE SCALE GENOMIC DNA]</scope>
    <source>
        <strain evidence="1">LP-2024</strain>
        <tissue evidence="1">Aerial parts of the thallus</tissue>
    </source>
</reference>
<dbReference type="Proteomes" id="UP001633002">
    <property type="component" value="Unassembled WGS sequence"/>
</dbReference>
<evidence type="ECO:0000313" key="1">
    <source>
        <dbReference type="EMBL" id="KAL3690703.1"/>
    </source>
</evidence>
<comment type="caution">
    <text evidence="1">The sequence shown here is derived from an EMBL/GenBank/DDBJ whole genome shotgun (WGS) entry which is preliminary data.</text>
</comment>
<protein>
    <submittedName>
        <fullName evidence="1">Uncharacterized protein</fullName>
    </submittedName>
</protein>
<dbReference type="EMBL" id="JBJQOH010000003">
    <property type="protein sequence ID" value="KAL3690703.1"/>
    <property type="molecule type" value="Genomic_DNA"/>
</dbReference>
<dbReference type="InterPro" id="IPR032707">
    <property type="entry name" value="MYCBPAP"/>
</dbReference>
<organism evidence="1 2">
    <name type="scientific">Riccia sorocarpa</name>
    <dbReference type="NCBI Taxonomy" id="122646"/>
    <lineage>
        <taxon>Eukaryota</taxon>
        <taxon>Viridiplantae</taxon>
        <taxon>Streptophyta</taxon>
        <taxon>Embryophyta</taxon>
        <taxon>Marchantiophyta</taxon>
        <taxon>Marchantiopsida</taxon>
        <taxon>Marchantiidae</taxon>
        <taxon>Marchantiales</taxon>
        <taxon>Ricciaceae</taxon>
        <taxon>Riccia</taxon>
    </lineage>
</organism>
<dbReference type="PANTHER" id="PTHR48421:SF1">
    <property type="entry name" value="MYCBP-ASSOCIATED PROTEIN"/>
    <property type="match status" value="1"/>
</dbReference>
<sequence>MPMPPVTHSKRNTRQEKEVKVVVPLHPKDKKYHIFQHHENDTERHALENWEWFENDRPILQESISRRINRPQEKLMMDQGSHYRLKMENQGIVDSVKRIEDMVRGEALWKMSLRNNWERHIECNGMHSTPKTWGPEARKKKEVERIGYPNKMDSKFVYFKDNSRRDRRRSLWNEFDWYIQHIVESIDKDHSFYPSFEGLQARFRSSIRPS</sequence>
<name>A0ABD3HH40_9MARC</name>
<gene>
    <name evidence="1" type="ORF">R1sor_004354</name>
</gene>
<proteinExistence type="predicted"/>
<evidence type="ECO:0000313" key="2">
    <source>
        <dbReference type="Proteomes" id="UP001633002"/>
    </source>
</evidence>
<dbReference type="PANTHER" id="PTHR48421">
    <property type="entry name" value="MYCBP-ASSOCIATED PROTEIN"/>
    <property type="match status" value="1"/>
</dbReference>
<keyword evidence="2" id="KW-1185">Reference proteome</keyword>
<dbReference type="Pfam" id="PF14646">
    <property type="entry name" value="MYCBPAP"/>
    <property type="match status" value="1"/>
</dbReference>